<comment type="caution">
    <text evidence="2">The sequence shown here is derived from an EMBL/GenBank/DDBJ whole genome shotgun (WGS) entry which is preliminary data.</text>
</comment>
<evidence type="ECO:0000313" key="2">
    <source>
        <dbReference type="EMBL" id="MCC2221436.1"/>
    </source>
</evidence>
<dbReference type="PANTHER" id="PTHR43685">
    <property type="entry name" value="GLYCOSYLTRANSFERASE"/>
    <property type="match status" value="1"/>
</dbReference>
<dbReference type="InterPro" id="IPR029044">
    <property type="entry name" value="Nucleotide-diphossugar_trans"/>
</dbReference>
<proteinExistence type="predicted"/>
<evidence type="ECO:0000313" key="3">
    <source>
        <dbReference type="Proteomes" id="UP001198200"/>
    </source>
</evidence>
<dbReference type="Proteomes" id="UP001198200">
    <property type="component" value="Unassembled WGS sequence"/>
</dbReference>
<dbReference type="PANTHER" id="PTHR43685:SF13">
    <property type="entry name" value="O ANTIGEN BIOSYNTHESIS RHAMNOSYLTRANSFERASE RFBN"/>
    <property type="match status" value="1"/>
</dbReference>
<protein>
    <submittedName>
        <fullName evidence="2">Glycosyltransferase family 2 protein</fullName>
    </submittedName>
</protein>
<sequence length="306" mass="35163">MQEKKTVDVIIPVSYPDEKLQKILDRLEKQTHPVERIIVINTDESGFPKNLRWPANMEVYHIAPEEFDHGATRDMAARKSTADLMLFMTQDAVPADTHLVEYLAKAFDDPLVAAAYARQLAKKTDSAIERFTRNFNYPAESRVKTQADIQALGIKTYFCSNSCAMYRKSTYEELGGFLPEAIFNEDMVFASTAINAGYSVAYVAEARVIHSHNYTGFQQFQRNFDNGVSHADNQETFHNVETLGEGKRLVFDTARYLIRHHEFGQLFRLVYISGCKVVGYKLGEKYYKLPKKLISFCTMNKKYWQE</sequence>
<name>A0AAE3E519_9FIRM</name>
<dbReference type="SUPFAM" id="SSF53448">
    <property type="entry name" value="Nucleotide-diphospho-sugar transferases"/>
    <property type="match status" value="1"/>
</dbReference>
<dbReference type="InterPro" id="IPR001173">
    <property type="entry name" value="Glyco_trans_2-like"/>
</dbReference>
<dbReference type="InterPro" id="IPR050834">
    <property type="entry name" value="Glycosyltransf_2"/>
</dbReference>
<dbReference type="AlphaFoldDB" id="A0AAE3E519"/>
<dbReference type="RefSeq" id="WP_308731601.1">
    <property type="nucleotide sequence ID" value="NZ_JAJEQN010000014.1"/>
</dbReference>
<dbReference type="EMBL" id="JAJEQN010000014">
    <property type="protein sequence ID" value="MCC2221436.1"/>
    <property type="molecule type" value="Genomic_DNA"/>
</dbReference>
<dbReference type="Gene3D" id="3.90.550.10">
    <property type="entry name" value="Spore Coat Polysaccharide Biosynthesis Protein SpsA, Chain A"/>
    <property type="match status" value="1"/>
</dbReference>
<dbReference type="Pfam" id="PF00535">
    <property type="entry name" value="Glycos_transf_2"/>
    <property type="match status" value="1"/>
</dbReference>
<evidence type="ECO:0000259" key="1">
    <source>
        <dbReference type="Pfam" id="PF00535"/>
    </source>
</evidence>
<accession>A0AAE3E519</accession>
<reference evidence="2 3" key="1">
    <citation type="submission" date="2021-10" db="EMBL/GenBank/DDBJ databases">
        <title>Anaerobic single-cell dispensing facilitates the cultivation of human gut bacteria.</title>
        <authorList>
            <person name="Afrizal A."/>
        </authorList>
    </citation>
    <scope>NUCLEOTIDE SEQUENCE [LARGE SCALE GENOMIC DNA]</scope>
    <source>
        <strain evidence="2 3">CLA-AA-H224</strain>
    </source>
</reference>
<dbReference type="GO" id="GO:0044010">
    <property type="term" value="P:single-species biofilm formation"/>
    <property type="evidence" value="ECO:0007669"/>
    <property type="project" value="TreeGrafter"/>
</dbReference>
<feature type="domain" description="Glycosyltransferase 2-like" evidence="1">
    <location>
        <begin position="9"/>
        <end position="174"/>
    </location>
</feature>
<dbReference type="CDD" id="cd00761">
    <property type="entry name" value="Glyco_tranf_GTA_type"/>
    <property type="match status" value="1"/>
</dbReference>
<organism evidence="2 3">
    <name type="scientific">Anthropogastromicrobium aceti</name>
    <dbReference type="NCBI Taxonomy" id="2981768"/>
    <lineage>
        <taxon>Bacteria</taxon>
        <taxon>Bacillati</taxon>
        <taxon>Bacillota</taxon>
        <taxon>Clostridia</taxon>
        <taxon>Lachnospirales</taxon>
        <taxon>Lachnospiraceae</taxon>
        <taxon>Anthropogastromicrobium</taxon>
    </lineage>
</organism>
<gene>
    <name evidence="2" type="ORF">LKD48_07260</name>
</gene>
<keyword evidence="3" id="KW-1185">Reference proteome</keyword>